<keyword evidence="3" id="KW-0067">ATP-binding</keyword>
<accession>A0A2K2FR66</accession>
<dbReference type="RefSeq" id="WP_103080129.1">
    <property type="nucleotide sequence ID" value="NZ_CP021850.1"/>
</dbReference>
<name>A0A2K2FR66_9CLOT</name>
<dbReference type="Pfam" id="PF00005">
    <property type="entry name" value="ABC_tran"/>
    <property type="match status" value="1"/>
</dbReference>
<dbReference type="SUPFAM" id="SSF52540">
    <property type="entry name" value="P-loop containing nucleoside triphosphate hydrolases"/>
    <property type="match status" value="1"/>
</dbReference>
<dbReference type="SMART" id="SM00382">
    <property type="entry name" value="AAA"/>
    <property type="match status" value="1"/>
</dbReference>
<proteinExistence type="predicted"/>
<dbReference type="GO" id="GO:0005524">
    <property type="term" value="F:ATP binding"/>
    <property type="evidence" value="ECO:0007669"/>
    <property type="project" value="UniProtKB-KW"/>
</dbReference>
<sequence>MITVEGICKTFKVAKRSAGFIAAAKAMFKREYIAIDALRDVSFKIEEGEVVGYIGPNGAGKSTTIKVMSGILVPDSGKCEILGRTPWKERIAHVKNIGVVFGQRSQLWWDVPVIDSFELLKDIYKIPQNEYSNNLDMLVQTLDISGIINTPVRQLSLGQRMRCEIAASLLHNPRILFLDEPTIGLDAVSKIAVRNFIKKINKEKKVTVILTTHDMNDIEALAERVLLIGKGRILYDGSLKDLRNRFGANKTITVDYSENHQPIEIAGTKLLSWSPERASLYVDTKKVKVSDVISMLSDKLELTDVTVENPPIEEIIVELYKEYAL</sequence>
<dbReference type="CDD" id="cd03267">
    <property type="entry name" value="ABC_NatA_like"/>
    <property type="match status" value="1"/>
</dbReference>
<dbReference type="InterPro" id="IPR003593">
    <property type="entry name" value="AAA+_ATPase"/>
</dbReference>
<keyword evidence="6" id="KW-1185">Reference proteome</keyword>
<gene>
    <name evidence="5" type="ORF">CDQ84_02495</name>
</gene>
<dbReference type="InterPro" id="IPR027417">
    <property type="entry name" value="P-loop_NTPase"/>
</dbReference>
<dbReference type="PANTHER" id="PTHR42711:SF1">
    <property type="entry name" value="ABC-TRANSPORT PROTEIN, ATP-BINDING COMPONENT"/>
    <property type="match status" value="1"/>
</dbReference>
<dbReference type="AlphaFoldDB" id="A0A2K2FR66"/>
<dbReference type="PANTHER" id="PTHR42711">
    <property type="entry name" value="ABC TRANSPORTER ATP-BINDING PROTEIN"/>
    <property type="match status" value="1"/>
</dbReference>
<evidence type="ECO:0000259" key="4">
    <source>
        <dbReference type="PROSITE" id="PS50893"/>
    </source>
</evidence>
<comment type="caution">
    <text evidence="5">The sequence shown here is derived from an EMBL/GenBank/DDBJ whole genome shotgun (WGS) entry which is preliminary data.</text>
</comment>
<feature type="domain" description="ABC transporter" evidence="4">
    <location>
        <begin position="22"/>
        <end position="255"/>
    </location>
</feature>
<dbReference type="GO" id="GO:0016887">
    <property type="term" value="F:ATP hydrolysis activity"/>
    <property type="evidence" value="ECO:0007669"/>
    <property type="project" value="InterPro"/>
</dbReference>
<dbReference type="EMBL" id="NIOJ01000003">
    <property type="protein sequence ID" value="PNU01273.1"/>
    <property type="molecule type" value="Genomic_DNA"/>
</dbReference>
<evidence type="ECO:0000256" key="2">
    <source>
        <dbReference type="ARBA" id="ARBA00022741"/>
    </source>
</evidence>
<organism evidence="5 6">
    <name type="scientific">Clostridium thermosuccinogenes</name>
    <dbReference type="NCBI Taxonomy" id="84032"/>
    <lineage>
        <taxon>Bacteria</taxon>
        <taxon>Bacillati</taxon>
        <taxon>Bacillota</taxon>
        <taxon>Clostridia</taxon>
        <taxon>Eubacteriales</taxon>
        <taxon>Clostridiaceae</taxon>
        <taxon>Clostridium</taxon>
    </lineage>
</organism>
<protein>
    <submittedName>
        <fullName evidence="5">ABC transporter</fullName>
    </submittedName>
</protein>
<dbReference type="OrthoDB" id="9804819at2"/>
<dbReference type="Gene3D" id="3.40.50.300">
    <property type="entry name" value="P-loop containing nucleotide triphosphate hydrolases"/>
    <property type="match status" value="1"/>
</dbReference>
<evidence type="ECO:0000313" key="5">
    <source>
        <dbReference type="EMBL" id="PNU01273.1"/>
    </source>
</evidence>
<evidence type="ECO:0000256" key="3">
    <source>
        <dbReference type="ARBA" id="ARBA00022840"/>
    </source>
</evidence>
<keyword evidence="2" id="KW-0547">Nucleotide-binding</keyword>
<dbReference type="KEGG" id="cthd:CDO33_11415"/>
<evidence type="ECO:0000256" key="1">
    <source>
        <dbReference type="ARBA" id="ARBA00022448"/>
    </source>
</evidence>
<evidence type="ECO:0000313" key="6">
    <source>
        <dbReference type="Proteomes" id="UP000236151"/>
    </source>
</evidence>
<reference evidence="5 6" key="1">
    <citation type="submission" date="2017-06" db="EMBL/GenBank/DDBJ databases">
        <title>Investigating the central metabolism of Clostridium thermosuccinogenes.</title>
        <authorList>
            <person name="Koendjbiharie J.G."/>
            <person name="van Kranenburg R."/>
        </authorList>
    </citation>
    <scope>NUCLEOTIDE SEQUENCE [LARGE SCALE GENOMIC DNA]</scope>
    <source>
        <strain evidence="5 6">DSM 5806</strain>
    </source>
</reference>
<dbReference type="InterPro" id="IPR050763">
    <property type="entry name" value="ABC_transporter_ATP-binding"/>
</dbReference>
<keyword evidence="1" id="KW-0813">Transport</keyword>
<dbReference type="Proteomes" id="UP000236151">
    <property type="component" value="Unassembled WGS sequence"/>
</dbReference>
<dbReference type="PROSITE" id="PS50893">
    <property type="entry name" value="ABC_TRANSPORTER_2"/>
    <property type="match status" value="1"/>
</dbReference>
<dbReference type="InterPro" id="IPR003439">
    <property type="entry name" value="ABC_transporter-like_ATP-bd"/>
</dbReference>